<organism evidence="1">
    <name type="scientific">Rhizophora mucronata</name>
    <name type="common">Asiatic mangrove</name>
    <dbReference type="NCBI Taxonomy" id="61149"/>
    <lineage>
        <taxon>Eukaryota</taxon>
        <taxon>Viridiplantae</taxon>
        <taxon>Streptophyta</taxon>
        <taxon>Embryophyta</taxon>
        <taxon>Tracheophyta</taxon>
        <taxon>Spermatophyta</taxon>
        <taxon>Magnoliopsida</taxon>
        <taxon>eudicotyledons</taxon>
        <taxon>Gunneridae</taxon>
        <taxon>Pentapetalae</taxon>
        <taxon>rosids</taxon>
        <taxon>fabids</taxon>
        <taxon>Malpighiales</taxon>
        <taxon>Rhizophoraceae</taxon>
        <taxon>Rhizophora</taxon>
    </lineage>
</organism>
<dbReference type="AlphaFoldDB" id="A0A2P2KKN4"/>
<reference evidence="1" key="1">
    <citation type="submission" date="2018-02" db="EMBL/GenBank/DDBJ databases">
        <title>Rhizophora mucronata_Transcriptome.</title>
        <authorList>
            <person name="Meera S.P."/>
            <person name="Sreeshan A."/>
            <person name="Augustine A."/>
        </authorList>
    </citation>
    <scope>NUCLEOTIDE SEQUENCE</scope>
    <source>
        <tissue evidence="1">Leaf</tissue>
    </source>
</reference>
<evidence type="ECO:0000313" key="1">
    <source>
        <dbReference type="EMBL" id="MBX06282.1"/>
    </source>
</evidence>
<accession>A0A2P2KKN4</accession>
<proteinExistence type="predicted"/>
<protein>
    <submittedName>
        <fullName evidence="1">Uncharacterized protein</fullName>
    </submittedName>
</protein>
<name>A0A2P2KKN4_RHIMU</name>
<sequence>MEMTSLHNAKGKPLCSIYSNQCQSKSLVHEDCHFHSPCVYYCIPQLKEKHCFFLMIFQSQKLNGG</sequence>
<dbReference type="EMBL" id="GGEC01025798">
    <property type="protein sequence ID" value="MBX06282.1"/>
    <property type="molecule type" value="Transcribed_RNA"/>
</dbReference>